<organism evidence="8 9">
    <name type="scientific">Dactylosporangium sucinum</name>
    <dbReference type="NCBI Taxonomy" id="1424081"/>
    <lineage>
        <taxon>Bacteria</taxon>
        <taxon>Bacillati</taxon>
        <taxon>Actinomycetota</taxon>
        <taxon>Actinomycetes</taxon>
        <taxon>Micromonosporales</taxon>
        <taxon>Micromonosporaceae</taxon>
        <taxon>Dactylosporangium</taxon>
    </lineage>
</organism>
<dbReference type="InterPro" id="IPR051791">
    <property type="entry name" value="Pra-immunoreactive"/>
</dbReference>
<sequence>MTYPGQQPPPGGVPYYGAPPGYAPQGQYAVPRMARPTAPNGMSLASFGDRLLAYLIDVAVLFGVTIVLMIPTFIAMFAVIGASAGSIETDPETGEITDGGDFALLFGPVLAIELGFFVLLLVAYYVYYVELFPSRRGVTLGKRAMKLGLVRLDEPAAPITRGVAAKRWAMQFGVGSVVPFFSWVDNLWQLWDKPWQQCLHDKVAETIVVKVST</sequence>
<keyword evidence="4 6" id="KW-1133">Transmembrane helix</keyword>
<keyword evidence="9" id="KW-1185">Reference proteome</keyword>
<dbReference type="Pfam" id="PF06271">
    <property type="entry name" value="RDD"/>
    <property type="match status" value="1"/>
</dbReference>
<comment type="caution">
    <text evidence="8">The sequence shown here is derived from an EMBL/GenBank/DDBJ whole genome shotgun (WGS) entry which is preliminary data.</text>
</comment>
<feature type="domain" description="RDD" evidence="7">
    <location>
        <begin position="44"/>
        <end position="204"/>
    </location>
</feature>
<feature type="transmembrane region" description="Helical" evidence="6">
    <location>
        <begin position="51"/>
        <end position="82"/>
    </location>
</feature>
<dbReference type="AlphaFoldDB" id="A0A917WXN2"/>
<gene>
    <name evidence="8" type="ORF">GCM10007977_046340</name>
</gene>
<dbReference type="RefSeq" id="WP_190251999.1">
    <property type="nucleotide sequence ID" value="NZ_BMPI01000022.1"/>
</dbReference>
<evidence type="ECO:0000259" key="7">
    <source>
        <dbReference type="Pfam" id="PF06271"/>
    </source>
</evidence>
<evidence type="ECO:0000256" key="2">
    <source>
        <dbReference type="ARBA" id="ARBA00022475"/>
    </source>
</evidence>
<dbReference type="EMBL" id="BMPI01000022">
    <property type="protein sequence ID" value="GGM39663.1"/>
    <property type="molecule type" value="Genomic_DNA"/>
</dbReference>
<evidence type="ECO:0000256" key="3">
    <source>
        <dbReference type="ARBA" id="ARBA00022692"/>
    </source>
</evidence>
<evidence type="ECO:0000256" key="4">
    <source>
        <dbReference type="ARBA" id="ARBA00022989"/>
    </source>
</evidence>
<dbReference type="Proteomes" id="UP000642070">
    <property type="component" value="Unassembled WGS sequence"/>
</dbReference>
<keyword evidence="2" id="KW-1003">Cell membrane</keyword>
<reference evidence="8" key="1">
    <citation type="journal article" date="2014" name="Int. J. Syst. Evol. Microbiol.">
        <title>Complete genome sequence of Corynebacterium casei LMG S-19264T (=DSM 44701T), isolated from a smear-ripened cheese.</title>
        <authorList>
            <consortium name="US DOE Joint Genome Institute (JGI-PGF)"/>
            <person name="Walter F."/>
            <person name="Albersmeier A."/>
            <person name="Kalinowski J."/>
            <person name="Ruckert C."/>
        </authorList>
    </citation>
    <scope>NUCLEOTIDE SEQUENCE</scope>
    <source>
        <strain evidence="8">JCM 19831</strain>
    </source>
</reference>
<evidence type="ECO:0000313" key="9">
    <source>
        <dbReference type="Proteomes" id="UP000642070"/>
    </source>
</evidence>
<feature type="transmembrane region" description="Helical" evidence="6">
    <location>
        <begin position="102"/>
        <end position="127"/>
    </location>
</feature>
<name>A0A917WXN2_9ACTN</name>
<accession>A0A917WXN2</accession>
<dbReference type="PANTHER" id="PTHR36115:SF4">
    <property type="entry name" value="MEMBRANE PROTEIN"/>
    <property type="match status" value="1"/>
</dbReference>
<reference evidence="8" key="2">
    <citation type="submission" date="2020-09" db="EMBL/GenBank/DDBJ databases">
        <authorList>
            <person name="Sun Q."/>
            <person name="Ohkuma M."/>
        </authorList>
    </citation>
    <scope>NUCLEOTIDE SEQUENCE</scope>
    <source>
        <strain evidence="8">JCM 19831</strain>
    </source>
</reference>
<keyword evidence="5 6" id="KW-0472">Membrane</keyword>
<evidence type="ECO:0000313" key="8">
    <source>
        <dbReference type="EMBL" id="GGM39663.1"/>
    </source>
</evidence>
<keyword evidence="3 6" id="KW-0812">Transmembrane</keyword>
<proteinExistence type="predicted"/>
<dbReference type="InterPro" id="IPR010432">
    <property type="entry name" value="RDD"/>
</dbReference>
<dbReference type="GO" id="GO:0005886">
    <property type="term" value="C:plasma membrane"/>
    <property type="evidence" value="ECO:0007669"/>
    <property type="project" value="UniProtKB-SubCell"/>
</dbReference>
<evidence type="ECO:0000256" key="6">
    <source>
        <dbReference type="SAM" id="Phobius"/>
    </source>
</evidence>
<comment type="subcellular location">
    <subcellularLocation>
        <location evidence="1">Cell membrane</location>
        <topology evidence="1">Multi-pass membrane protein</topology>
    </subcellularLocation>
</comment>
<evidence type="ECO:0000256" key="5">
    <source>
        <dbReference type="ARBA" id="ARBA00023136"/>
    </source>
</evidence>
<dbReference type="PANTHER" id="PTHR36115">
    <property type="entry name" value="PROLINE-RICH ANTIGEN HOMOLOG-RELATED"/>
    <property type="match status" value="1"/>
</dbReference>
<protein>
    <recommendedName>
        <fullName evidence="7">RDD domain-containing protein</fullName>
    </recommendedName>
</protein>
<evidence type="ECO:0000256" key="1">
    <source>
        <dbReference type="ARBA" id="ARBA00004651"/>
    </source>
</evidence>